<organism evidence="9 10">
    <name type="scientific">Paucilactobacillus hokkaidonensis JCM 18461</name>
    <dbReference type="NCBI Taxonomy" id="1291742"/>
    <lineage>
        <taxon>Bacteria</taxon>
        <taxon>Bacillati</taxon>
        <taxon>Bacillota</taxon>
        <taxon>Bacilli</taxon>
        <taxon>Lactobacillales</taxon>
        <taxon>Lactobacillaceae</taxon>
        <taxon>Paucilactobacillus</taxon>
    </lineage>
</organism>
<evidence type="ECO:0000256" key="6">
    <source>
        <dbReference type="ARBA" id="ARBA00023136"/>
    </source>
</evidence>
<feature type="transmembrane region" description="Helical" evidence="7">
    <location>
        <begin position="274"/>
        <end position="292"/>
    </location>
</feature>
<feature type="transmembrane region" description="Helical" evidence="7">
    <location>
        <begin position="12"/>
        <end position="30"/>
    </location>
</feature>
<dbReference type="PANTHER" id="PTHR23517:SF10">
    <property type="entry name" value="MAJOR FACILITATOR SUPERFAMILY (MFS) PROFILE DOMAIN-CONTAINING PROTEIN"/>
    <property type="match status" value="1"/>
</dbReference>
<keyword evidence="4 7" id="KW-0812">Transmembrane</keyword>
<dbReference type="HOGENOM" id="CLU_001265_60_4_9"/>
<feature type="transmembrane region" description="Helical" evidence="7">
    <location>
        <begin position="42"/>
        <end position="63"/>
    </location>
</feature>
<feature type="transmembrane region" description="Helical" evidence="7">
    <location>
        <begin position="99"/>
        <end position="120"/>
    </location>
</feature>
<dbReference type="Pfam" id="PF07690">
    <property type="entry name" value="MFS_1"/>
    <property type="match status" value="2"/>
</dbReference>
<feature type="domain" description="Major facilitator superfamily (MFS) profile" evidence="8">
    <location>
        <begin position="8"/>
        <end position="386"/>
    </location>
</feature>
<dbReference type="RefSeq" id="WP_041094796.1">
    <property type="nucleotide sequence ID" value="NZ_AP014680.1"/>
</dbReference>
<dbReference type="EMBL" id="AP014680">
    <property type="protein sequence ID" value="BAP86604.1"/>
    <property type="molecule type" value="Genomic_DNA"/>
</dbReference>
<feature type="transmembrane region" description="Helical" evidence="7">
    <location>
        <begin position="298"/>
        <end position="320"/>
    </location>
</feature>
<sequence>MRQVKEIKLKWIFLASFLNNTGASFLWPLTTVYMHNYLHESLATAGLVLFFMSCAMILGNYLGGWLFDHWSPYQTALTSVSIATAAVIALIFFHSWPIFAVLLMFVGFGDGANITVINAYAASLKGHRVRHVFNVLYMALNLGVVVGTLLVGFLMARGITVVFTVTSVFYILFLILTISVFNVPVPKRNAKLEAVEEGFKAPTKTSSLVWMICLLVISAYLSYTLWESVMAVHLTNMHIPFYAYSLLWTMNGIIILVGQPLVNKLEPYLKIDHQIEIGIVIFAFSFFLLIFADSFAWFVVDFIILTIGEMMGLPSIPAWIDQLTNPAQTGKYQGIMNMSISVGRAIGPLYGGMIIDGFGYRSLFLSVTVIMGICLLLVMQNVWHVRKIKS</sequence>
<dbReference type="InterPro" id="IPR020846">
    <property type="entry name" value="MFS_dom"/>
</dbReference>
<evidence type="ECO:0000256" key="3">
    <source>
        <dbReference type="ARBA" id="ARBA00022475"/>
    </source>
</evidence>
<evidence type="ECO:0000256" key="7">
    <source>
        <dbReference type="SAM" id="Phobius"/>
    </source>
</evidence>
<feature type="transmembrane region" description="Helical" evidence="7">
    <location>
        <begin position="161"/>
        <end position="183"/>
    </location>
</feature>
<dbReference type="PRINTS" id="PR01988">
    <property type="entry name" value="EXPORTERBACE"/>
</dbReference>
<dbReference type="GO" id="GO:0022857">
    <property type="term" value="F:transmembrane transporter activity"/>
    <property type="evidence" value="ECO:0007669"/>
    <property type="project" value="InterPro"/>
</dbReference>
<evidence type="ECO:0000313" key="9">
    <source>
        <dbReference type="EMBL" id="BAP86604.1"/>
    </source>
</evidence>
<keyword evidence="3" id="KW-1003">Cell membrane</keyword>
<dbReference type="AlphaFoldDB" id="A0A0A1H024"/>
<dbReference type="InterPro" id="IPR050171">
    <property type="entry name" value="MFS_Transporters"/>
</dbReference>
<dbReference type="Gene3D" id="1.20.1250.20">
    <property type="entry name" value="MFS general substrate transporter like domains"/>
    <property type="match status" value="2"/>
</dbReference>
<gene>
    <name evidence="9" type="ORF">LOOC260_120980</name>
</gene>
<feature type="transmembrane region" description="Helical" evidence="7">
    <location>
        <begin position="208"/>
        <end position="226"/>
    </location>
</feature>
<feature type="transmembrane region" description="Helical" evidence="7">
    <location>
        <begin position="332"/>
        <end position="351"/>
    </location>
</feature>
<dbReference type="CDD" id="cd17329">
    <property type="entry name" value="MFS_MdtH_MDR_like"/>
    <property type="match status" value="1"/>
</dbReference>
<feature type="transmembrane region" description="Helical" evidence="7">
    <location>
        <begin position="363"/>
        <end position="383"/>
    </location>
</feature>
<dbReference type="STRING" id="1291742.LOOC260_120980"/>
<dbReference type="GO" id="GO:0005886">
    <property type="term" value="C:plasma membrane"/>
    <property type="evidence" value="ECO:0007669"/>
    <property type="project" value="UniProtKB-SubCell"/>
</dbReference>
<proteinExistence type="predicted"/>
<evidence type="ECO:0000256" key="5">
    <source>
        <dbReference type="ARBA" id="ARBA00022989"/>
    </source>
</evidence>
<dbReference type="SUPFAM" id="SSF103473">
    <property type="entry name" value="MFS general substrate transporter"/>
    <property type="match status" value="1"/>
</dbReference>
<protein>
    <submittedName>
        <fullName evidence="9">Major facilitator superfamily transporter</fullName>
    </submittedName>
</protein>
<keyword evidence="5 7" id="KW-1133">Transmembrane helix</keyword>
<feature type="transmembrane region" description="Helical" evidence="7">
    <location>
        <begin position="241"/>
        <end position="262"/>
    </location>
</feature>
<evidence type="ECO:0000256" key="2">
    <source>
        <dbReference type="ARBA" id="ARBA00022448"/>
    </source>
</evidence>
<evidence type="ECO:0000313" key="10">
    <source>
        <dbReference type="Proteomes" id="UP000031620"/>
    </source>
</evidence>
<keyword evidence="2" id="KW-0813">Transport</keyword>
<dbReference type="InterPro" id="IPR036259">
    <property type="entry name" value="MFS_trans_sf"/>
</dbReference>
<dbReference type="PROSITE" id="PS50850">
    <property type="entry name" value="MFS"/>
    <property type="match status" value="1"/>
</dbReference>
<name>A0A0A1H024_9LACO</name>
<feature type="transmembrane region" description="Helical" evidence="7">
    <location>
        <begin position="75"/>
        <end position="93"/>
    </location>
</feature>
<dbReference type="KEGG" id="lho:LOOC260_120980"/>
<keyword evidence="6 7" id="KW-0472">Membrane</keyword>
<feature type="transmembrane region" description="Helical" evidence="7">
    <location>
        <begin position="132"/>
        <end position="155"/>
    </location>
</feature>
<dbReference type="Proteomes" id="UP000031620">
    <property type="component" value="Chromosome"/>
</dbReference>
<comment type="subcellular location">
    <subcellularLocation>
        <location evidence="1">Cell membrane</location>
        <topology evidence="1">Multi-pass membrane protein</topology>
    </subcellularLocation>
</comment>
<dbReference type="InterPro" id="IPR022324">
    <property type="entry name" value="Bacilysin_exporter_BacE_put"/>
</dbReference>
<evidence type="ECO:0000256" key="1">
    <source>
        <dbReference type="ARBA" id="ARBA00004651"/>
    </source>
</evidence>
<evidence type="ECO:0000259" key="8">
    <source>
        <dbReference type="PROSITE" id="PS50850"/>
    </source>
</evidence>
<dbReference type="PANTHER" id="PTHR23517">
    <property type="entry name" value="RESISTANCE PROTEIN MDTM, PUTATIVE-RELATED-RELATED"/>
    <property type="match status" value="1"/>
</dbReference>
<reference evidence="9 10" key="1">
    <citation type="submission" date="2014-11" db="EMBL/GenBank/DDBJ databases">
        <title>Complete genome sequence and analysis of Lactobacillus hokkaidonensis LOOC260T.</title>
        <authorList>
            <person name="Tanizawa Y."/>
            <person name="Tohno M."/>
            <person name="Kaminuma E."/>
            <person name="Nakamura Y."/>
            <person name="Arita M."/>
        </authorList>
    </citation>
    <scope>NUCLEOTIDE SEQUENCE [LARGE SCALE GENOMIC DNA]</scope>
    <source>
        <strain evidence="9 10">LOOC260</strain>
    </source>
</reference>
<accession>A0A0A1H024</accession>
<dbReference type="InterPro" id="IPR011701">
    <property type="entry name" value="MFS"/>
</dbReference>
<evidence type="ECO:0000256" key="4">
    <source>
        <dbReference type="ARBA" id="ARBA00022692"/>
    </source>
</evidence>